<organism evidence="3 4">
    <name type="scientific">Brevundimonas staleyi</name>
    <dbReference type="NCBI Taxonomy" id="74326"/>
    <lineage>
        <taxon>Bacteria</taxon>
        <taxon>Pseudomonadati</taxon>
        <taxon>Pseudomonadota</taxon>
        <taxon>Alphaproteobacteria</taxon>
        <taxon>Caulobacterales</taxon>
        <taxon>Caulobacteraceae</taxon>
        <taxon>Brevundimonas</taxon>
    </lineage>
</organism>
<comment type="caution">
    <text evidence="3">The sequence shown here is derived from an EMBL/GenBank/DDBJ whole genome shotgun (WGS) entry which is preliminary data.</text>
</comment>
<evidence type="ECO:0008006" key="5">
    <source>
        <dbReference type="Google" id="ProtNLM"/>
    </source>
</evidence>
<feature type="compositionally biased region" description="Acidic residues" evidence="1">
    <location>
        <begin position="53"/>
        <end position="105"/>
    </location>
</feature>
<sequence>MKLLLATTAMSLLMAAGVVAPASAEAETAPSETPVWMASVMSLATDSGLSLVQDEDDCEDEDDEEDEDEDEDDEEDDEDEDEDEDEDDSDDEDEDEEDDECDTEE</sequence>
<evidence type="ECO:0000313" key="4">
    <source>
        <dbReference type="Proteomes" id="UP001596152"/>
    </source>
</evidence>
<reference evidence="4" key="1">
    <citation type="journal article" date="2019" name="Int. J. Syst. Evol. Microbiol.">
        <title>The Global Catalogue of Microorganisms (GCM) 10K type strain sequencing project: providing services to taxonomists for standard genome sequencing and annotation.</title>
        <authorList>
            <consortium name="The Broad Institute Genomics Platform"/>
            <consortium name="The Broad Institute Genome Sequencing Center for Infectious Disease"/>
            <person name="Wu L."/>
            <person name="Ma J."/>
        </authorList>
    </citation>
    <scope>NUCLEOTIDE SEQUENCE [LARGE SCALE GENOMIC DNA]</scope>
    <source>
        <strain evidence="4">JCM 12125</strain>
    </source>
</reference>
<evidence type="ECO:0000256" key="1">
    <source>
        <dbReference type="SAM" id="MobiDB-lite"/>
    </source>
</evidence>
<keyword evidence="4" id="KW-1185">Reference proteome</keyword>
<keyword evidence="2" id="KW-0732">Signal</keyword>
<evidence type="ECO:0000256" key="2">
    <source>
        <dbReference type="SAM" id="SignalP"/>
    </source>
</evidence>
<evidence type="ECO:0000313" key="3">
    <source>
        <dbReference type="EMBL" id="MFC5344271.1"/>
    </source>
</evidence>
<protein>
    <recommendedName>
        <fullName evidence="5">ATPase</fullName>
    </recommendedName>
</protein>
<feature type="chain" id="PRO_5045102723" description="ATPase" evidence="2">
    <location>
        <begin position="25"/>
        <end position="105"/>
    </location>
</feature>
<dbReference type="EMBL" id="JBHSLF010000019">
    <property type="protein sequence ID" value="MFC5344271.1"/>
    <property type="molecule type" value="Genomic_DNA"/>
</dbReference>
<feature type="region of interest" description="Disordered" evidence="1">
    <location>
        <begin position="47"/>
        <end position="105"/>
    </location>
</feature>
<proteinExistence type="predicted"/>
<dbReference type="Proteomes" id="UP001596152">
    <property type="component" value="Unassembled WGS sequence"/>
</dbReference>
<accession>A0ABW0FSA9</accession>
<gene>
    <name evidence="3" type="ORF">ACFPIE_10115</name>
</gene>
<name>A0ABW0FSA9_9CAUL</name>
<dbReference type="RefSeq" id="WP_374037590.1">
    <property type="nucleotide sequence ID" value="NZ_CP169082.1"/>
</dbReference>
<feature type="signal peptide" evidence="2">
    <location>
        <begin position="1"/>
        <end position="24"/>
    </location>
</feature>